<dbReference type="EMBL" id="CAKAEH010001426">
    <property type="protein sequence ID" value="CAG9536118.1"/>
    <property type="molecule type" value="Genomic_DNA"/>
</dbReference>
<feature type="compositionally biased region" description="Polar residues" evidence="1">
    <location>
        <begin position="283"/>
        <end position="297"/>
    </location>
</feature>
<dbReference type="OrthoDB" id="5868638at2759"/>
<comment type="caution">
    <text evidence="3">The sequence shown here is derived from an EMBL/GenBank/DDBJ whole genome shotgun (WGS) entry which is preliminary data.</text>
</comment>
<keyword evidence="4" id="KW-1185">Reference proteome</keyword>
<sequence>MKVSLQVKISEKLCDRSNWYTPSFIVVCLIIANATLIITIIVVAIHLAKEVNYRSEKEFLLHLQRAYDTAIYSLFGVLIFYIIINFISLGIRLKVIKDSVNYISEQVNQQRKECEETARRFVRDTFFVKKYYENGPATFKPAEILSAQEAVSKYKEMKKEHSVDKTMEEISKHLTTLNKMKIVMNQPTEKQFDSKFIKLIEEQIARQKDASSIIQESQLSRTQEEFSRISTITSVGQKYKSQYTNLSIKGQKSQIIDEKTEPSALETPTGQITETASEHRKSVLSQSRLSPESHIFQSQTSKVASKILRIFETEKTQSSSHRRNQENIHRESTDSENYEKMKVSMSSEISRSESESIRVKTNEMINQQEIGRAENENDDKMIK</sequence>
<feature type="region of interest" description="Disordered" evidence="1">
    <location>
        <begin position="314"/>
        <end position="383"/>
    </location>
</feature>
<feature type="compositionally biased region" description="Basic and acidic residues" evidence="1">
    <location>
        <begin position="323"/>
        <end position="342"/>
    </location>
</feature>
<dbReference type="Proteomes" id="UP000746747">
    <property type="component" value="Unassembled WGS sequence"/>
</dbReference>
<feature type="region of interest" description="Disordered" evidence="1">
    <location>
        <begin position="259"/>
        <end position="297"/>
    </location>
</feature>
<feature type="compositionally biased region" description="Polar residues" evidence="1">
    <location>
        <begin position="266"/>
        <end position="275"/>
    </location>
</feature>
<keyword evidence="2" id="KW-0812">Transmembrane</keyword>
<keyword evidence="2" id="KW-1133">Transmembrane helix</keyword>
<organism evidence="3 4">
    <name type="scientific">Cercopithifilaria johnstoni</name>
    <dbReference type="NCBI Taxonomy" id="2874296"/>
    <lineage>
        <taxon>Eukaryota</taxon>
        <taxon>Metazoa</taxon>
        <taxon>Ecdysozoa</taxon>
        <taxon>Nematoda</taxon>
        <taxon>Chromadorea</taxon>
        <taxon>Rhabditida</taxon>
        <taxon>Spirurina</taxon>
        <taxon>Spiruromorpha</taxon>
        <taxon>Filarioidea</taxon>
        <taxon>Onchocercidae</taxon>
        <taxon>Cercopithifilaria</taxon>
    </lineage>
</organism>
<evidence type="ECO:0000313" key="3">
    <source>
        <dbReference type="EMBL" id="CAG9536118.1"/>
    </source>
</evidence>
<accession>A0A8J2PUD2</accession>
<gene>
    <name evidence="3" type="ORF">CJOHNSTONI_LOCUS6073</name>
</gene>
<feature type="transmembrane region" description="Helical" evidence="2">
    <location>
        <begin position="69"/>
        <end position="91"/>
    </location>
</feature>
<proteinExistence type="predicted"/>
<reference evidence="3" key="1">
    <citation type="submission" date="2021-09" db="EMBL/GenBank/DDBJ databases">
        <authorList>
            <consortium name="Pathogen Informatics"/>
        </authorList>
    </citation>
    <scope>NUCLEOTIDE SEQUENCE</scope>
</reference>
<feature type="compositionally biased region" description="Basic and acidic residues" evidence="1">
    <location>
        <begin position="371"/>
        <end position="383"/>
    </location>
</feature>
<evidence type="ECO:0000256" key="1">
    <source>
        <dbReference type="SAM" id="MobiDB-lite"/>
    </source>
</evidence>
<name>A0A8J2PUD2_9BILA</name>
<dbReference type="AlphaFoldDB" id="A0A8J2PUD2"/>
<keyword evidence="2" id="KW-0472">Membrane</keyword>
<evidence type="ECO:0000313" key="4">
    <source>
        <dbReference type="Proteomes" id="UP000746747"/>
    </source>
</evidence>
<protein>
    <submittedName>
        <fullName evidence="3">Uncharacterized protein</fullName>
    </submittedName>
</protein>
<feature type="compositionally biased region" description="Basic and acidic residues" evidence="1">
    <location>
        <begin position="350"/>
        <end position="361"/>
    </location>
</feature>
<feature type="transmembrane region" description="Helical" evidence="2">
    <location>
        <begin position="20"/>
        <end position="48"/>
    </location>
</feature>
<evidence type="ECO:0000256" key="2">
    <source>
        <dbReference type="SAM" id="Phobius"/>
    </source>
</evidence>